<comment type="caution">
    <text evidence="3">The sequence shown here is derived from an EMBL/GenBank/DDBJ whole genome shotgun (WGS) entry which is preliminary data.</text>
</comment>
<name>A0ABS4YQ44_9MICO</name>
<accession>A0ABS4YQ44</accession>
<keyword evidence="2" id="KW-0812">Transmembrane</keyword>
<organism evidence="3 4">
    <name type="scientific">Brachybacterium fresconis</name>
    <dbReference type="NCBI Taxonomy" id="173363"/>
    <lineage>
        <taxon>Bacteria</taxon>
        <taxon>Bacillati</taxon>
        <taxon>Actinomycetota</taxon>
        <taxon>Actinomycetes</taxon>
        <taxon>Micrococcales</taxon>
        <taxon>Dermabacteraceae</taxon>
        <taxon>Brachybacterium</taxon>
    </lineage>
</organism>
<evidence type="ECO:0008006" key="5">
    <source>
        <dbReference type="Google" id="ProtNLM"/>
    </source>
</evidence>
<evidence type="ECO:0000313" key="3">
    <source>
        <dbReference type="EMBL" id="MBP2410916.1"/>
    </source>
</evidence>
<keyword evidence="2" id="KW-0472">Membrane</keyword>
<feature type="transmembrane region" description="Helical" evidence="2">
    <location>
        <begin position="214"/>
        <end position="234"/>
    </location>
</feature>
<feature type="transmembrane region" description="Helical" evidence="2">
    <location>
        <begin position="96"/>
        <end position="119"/>
    </location>
</feature>
<dbReference type="RefSeq" id="WP_245349023.1">
    <property type="nucleotide sequence ID" value="NZ_BAAAJV010000008.1"/>
</dbReference>
<keyword evidence="4" id="KW-1185">Reference proteome</keyword>
<feature type="transmembrane region" description="Helical" evidence="2">
    <location>
        <begin position="240"/>
        <end position="259"/>
    </location>
</feature>
<evidence type="ECO:0000256" key="2">
    <source>
        <dbReference type="SAM" id="Phobius"/>
    </source>
</evidence>
<feature type="compositionally biased region" description="Basic and acidic residues" evidence="1">
    <location>
        <begin position="27"/>
        <end position="54"/>
    </location>
</feature>
<feature type="transmembrane region" description="Helical" evidence="2">
    <location>
        <begin position="271"/>
        <end position="292"/>
    </location>
</feature>
<protein>
    <recommendedName>
        <fullName evidence="5">Integral membrane protein</fullName>
    </recommendedName>
</protein>
<feature type="transmembrane region" description="Helical" evidence="2">
    <location>
        <begin position="162"/>
        <end position="183"/>
    </location>
</feature>
<keyword evidence="2" id="KW-1133">Transmembrane helix</keyword>
<dbReference type="EMBL" id="JAGIOC010000001">
    <property type="protein sequence ID" value="MBP2410916.1"/>
    <property type="molecule type" value="Genomic_DNA"/>
</dbReference>
<dbReference type="Proteomes" id="UP000698222">
    <property type="component" value="Unassembled WGS sequence"/>
</dbReference>
<sequence length="294" mass="30353">MTEIPGRSTDQPADVPPDVPAGAAPENDPHGQNDPHGGGPHDGDPHDHSDHDHPPTGADLVQDLVKGLSVLTLVLPVLGVVLLLAILPLAPTSPLVLMLGVGLGAAHLVALVATSMFVARTRKQLAVNPGLVAVRSALEEVLRVAAVLLALLLWPADIRAELGVWVGAGAALVWLALATAQTVSTRRRIARPSEWSQDAVATLLAERVGARGAVLMRLLDIVGTLTFQVGATVLVILSPVLVIGTAVLSIGSGLSTLVLQRRAPAERSRTPWAYAPLGIGLLTLALASLGLIGL</sequence>
<evidence type="ECO:0000256" key="1">
    <source>
        <dbReference type="SAM" id="MobiDB-lite"/>
    </source>
</evidence>
<feature type="transmembrane region" description="Helical" evidence="2">
    <location>
        <begin position="70"/>
        <end position="90"/>
    </location>
</feature>
<reference evidence="3 4" key="1">
    <citation type="submission" date="2021-03" db="EMBL/GenBank/DDBJ databases">
        <title>Sequencing the genomes of 1000 actinobacteria strains.</title>
        <authorList>
            <person name="Klenk H.-P."/>
        </authorList>
    </citation>
    <scope>NUCLEOTIDE SEQUENCE [LARGE SCALE GENOMIC DNA]</scope>
    <source>
        <strain evidence="3 4">DSM 14564</strain>
    </source>
</reference>
<gene>
    <name evidence="3" type="ORF">JOF44_003819</name>
</gene>
<evidence type="ECO:0000313" key="4">
    <source>
        <dbReference type="Proteomes" id="UP000698222"/>
    </source>
</evidence>
<feature type="transmembrane region" description="Helical" evidence="2">
    <location>
        <begin position="140"/>
        <end position="156"/>
    </location>
</feature>
<feature type="region of interest" description="Disordered" evidence="1">
    <location>
        <begin position="1"/>
        <end position="58"/>
    </location>
</feature>
<proteinExistence type="predicted"/>